<name>A0ABV9CI03_9ACTN</name>
<dbReference type="SUPFAM" id="SSF52540">
    <property type="entry name" value="P-loop containing nucleoside triphosphate hydrolases"/>
    <property type="match status" value="1"/>
</dbReference>
<comment type="caution">
    <text evidence="2">The sequence shown here is derived from an EMBL/GenBank/DDBJ whole genome shotgun (WGS) entry which is preliminary data.</text>
</comment>
<dbReference type="InterPro" id="IPR027417">
    <property type="entry name" value="P-loop_NTPase"/>
</dbReference>
<dbReference type="Proteomes" id="UP001596004">
    <property type="component" value="Unassembled WGS sequence"/>
</dbReference>
<dbReference type="Gene3D" id="3.40.50.300">
    <property type="entry name" value="P-loop containing nucleotide triphosphate hydrolases"/>
    <property type="match status" value="1"/>
</dbReference>
<accession>A0ABV9CI03</accession>
<dbReference type="Pfam" id="PF13173">
    <property type="entry name" value="AAA_14"/>
    <property type="match status" value="1"/>
</dbReference>
<keyword evidence="3" id="KW-1185">Reference proteome</keyword>
<dbReference type="PANTHER" id="PTHR43566">
    <property type="entry name" value="CONSERVED PROTEIN"/>
    <property type="match status" value="1"/>
</dbReference>
<gene>
    <name evidence="2" type="ORF">ACFO60_16790</name>
</gene>
<reference evidence="3" key="1">
    <citation type="journal article" date="2019" name="Int. J. Syst. Evol. Microbiol.">
        <title>The Global Catalogue of Microorganisms (GCM) 10K type strain sequencing project: providing services to taxonomists for standard genome sequencing and annotation.</title>
        <authorList>
            <consortium name="The Broad Institute Genomics Platform"/>
            <consortium name="The Broad Institute Genome Sequencing Center for Infectious Disease"/>
            <person name="Wu L."/>
            <person name="Ma J."/>
        </authorList>
    </citation>
    <scope>NUCLEOTIDE SEQUENCE [LARGE SCALE GENOMIC DNA]</scope>
    <source>
        <strain evidence="3">CGMCC 4.7132</strain>
    </source>
</reference>
<evidence type="ECO:0000313" key="2">
    <source>
        <dbReference type="EMBL" id="MFC4532432.1"/>
    </source>
</evidence>
<feature type="domain" description="AAA" evidence="1">
    <location>
        <begin position="2"/>
        <end position="74"/>
    </location>
</feature>
<protein>
    <submittedName>
        <fullName evidence="2">AAA family ATPase</fullName>
    </submittedName>
</protein>
<evidence type="ECO:0000313" key="3">
    <source>
        <dbReference type="Proteomes" id="UP001596004"/>
    </source>
</evidence>
<evidence type="ECO:0000259" key="1">
    <source>
        <dbReference type="Pfam" id="PF13173"/>
    </source>
</evidence>
<sequence>MLVLNGPRTVGKSTLLAELARDLDRNVIDCDDPATRAVVRNDPGRFVSGTETVLIDEYQHVPELLHVIKAELNQPGQGRAR</sequence>
<dbReference type="EMBL" id="JBHSFP010000010">
    <property type="protein sequence ID" value="MFC4532432.1"/>
    <property type="molecule type" value="Genomic_DNA"/>
</dbReference>
<dbReference type="InterPro" id="IPR041682">
    <property type="entry name" value="AAA_14"/>
</dbReference>
<dbReference type="PANTHER" id="PTHR43566:SF2">
    <property type="entry name" value="DUF4143 DOMAIN-CONTAINING PROTEIN"/>
    <property type="match status" value="1"/>
</dbReference>
<proteinExistence type="predicted"/>
<organism evidence="2 3">
    <name type="scientific">Sphaerisporangium dianthi</name>
    <dbReference type="NCBI Taxonomy" id="1436120"/>
    <lineage>
        <taxon>Bacteria</taxon>
        <taxon>Bacillati</taxon>
        <taxon>Actinomycetota</taxon>
        <taxon>Actinomycetes</taxon>
        <taxon>Streptosporangiales</taxon>
        <taxon>Streptosporangiaceae</taxon>
        <taxon>Sphaerisporangium</taxon>
    </lineage>
</organism>